<evidence type="ECO:0000256" key="1">
    <source>
        <dbReference type="PROSITE-ProRule" id="PRU00122"/>
    </source>
</evidence>
<dbReference type="InterPro" id="IPR050372">
    <property type="entry name" value="Neurexin-related_CASP"/>
</dbReference>
<proteinExistence type="predicted"/>
<reference evidence="3 4" key="1">
    <citation type="journal article" date="2018" name="Sci. Rep.">
        <title>Genomic signatures of local adaptation to the degree of environmental predictability in rotifers.</title>
        <authorList>
            <person name="Franch-Gras L."/>
            <person name="Hahn C."/>
            <person name="Garcia-Roger E.M."/>
            <person name="Carmona M.J."/>
            <person name="Serra M."/>
            <person name="Gomez A."/>
        </authorList>
    </citation>
    <scope>NUCLEOTIDE SEQUENCE [LARGE SCALE GENOMIC DNA]</scope>
    <source>
        <strain evidence="3">HYR1</strain>
    </source>
</reference>
<dbReference type="STRING" id="10195.A0A3M7P7Y1"/>
<comment type="caution">
    <text evidence="1">Lacks conserved residue(s) required for the propagation of feature annotation.</text>
</comment>
<dbReference type="PANTHER" id="PTHR15036:SF49">
    <property type="entry name" value="AXOTACTIN"/>
    <property type="match status" value="1"/>
</dbReference>
<dbReference type="InterPro" id="IPR013320">
    <property type="entry name" value="ConA-like_dom_sf"/>
</dbReference>
<name>A0A3M7P7Y1_BRAPC</name>
<comment type="caution">
    <text evidence="3">The sequence shown here is derived from an EMBL/GenBank/DDBJ whole genome shotgun (WGS) entry which is preliminary data.</text>
</comment>
<dbReference type="Proteomes" id="UP000276133">
    <property type="component" value="Unassembled WGS sequence"/>
</dbReference>
<dbReference type="AlphaFoldDB" id="A0A3M7P7Y1"/>
<evidence type="ECO:0000313" key="3">
    <source>
        <dbReference type="EMBL" id="RMZ95079.1"/>
    </source>
</evidence>
<evidence type="ECO:0000259" key="2">
    <source>
        <dbReference type="PROSITE" id="PS50025"/>
    </source>
</evidence>
<dbReference type="OrthoDB" id="6275838at2759"/>
<accession>A0A3M7P7Y1</accession>
<sequence>ATIANFENDQNIRIIFEPEWASEAEHISLRFKTERHADSVLLSTYSKYSKDRIELALENTHIILYMKIGDSECILKSIRYSLCDNEWHTVKISREGNRVILQVDNDEPATSKTIHLFLMPEMLPQILIEIR</sequence>
<dbReference type="Pfam" id="PF02210">
    <property type="entry name" value="Laminin_G_2"/>
    <property type="match status" value="1"/>
</dbReference>
<evidence type="ECO:0000313" key="4">
    <source>
        <dbReference type="Proteomes" id="UP000276133"/>
    </source>
</evidence>
<feature type="domain" description="Laminin G" evidence="2">
    <location>
        <begin position="1"/>
        <end position="131"/>
    </location>
</feature>
<dbReference type="PROSITE" id="PS50025">
    <property type="entry name" value="LAM_G_DOMAIN"/>
    <property type="match status" value="1"/>
</dbReference>
<gene>
    <name evidence="3" type="ORF">BpHYR1_007707</name>
</gene>
<protein>
    <submittedName>
        <fullName evidence="3">Neurexin-1a-like isoform X4</fullName>
    </submittedName>
</protein>
<keyword evidence="4" id="KW-1185">Reference proteome</keyword>
<dbReference type="EMBL" id="REGN01012605">
    <property type="protein sequence ID" value="RMZ95079.1"/>
    <property type="molecule type" value="Genomic_DNA"/>
</dbReference>
<organism evidence="3 4">
    <name type="scientific">Brachionus plicatilis</name>
    <name type="common">Marine rotifer</name>
    <name type="synonym">Brachionus muelleri</name>
    <dbReference type="NCBI Taxonomy" id="10195"/>
    <lineage>
        <taxon>Eukaryota</taxon>
        <taxon>Metazoa</taxon>
        <taxon>Spiralia</taxon>
        <taxon>Gnathifera</taxon>
        <taxon>Rotifera</taxon>
        <taxon>Eurotatoria</taxon>
        <taxon>Monogononta</taxon>
        <taxon>Pseudotrocha</taxon>
        <taxon>Ploima</taxon>
        <taxon>Brachionidae</taxon>
        <taxon>Brachionus</taxon>
    </lineage>
</organism>
<feature type="non-terminal residue" evidence="3">
    <location>
        <position position="1"/>
    </location>
</feature>
<dbReference type="PANTHER" id="PTHR15036">
    <property type="entry name" value="PIKACHURIN-LIKE PROTEIN"/>
    <property type="match status" value="1"/>
</dbReference>
<dbReference type="InterPro" id="IPR001791">
    <property type="entry name" value="Laminin_G"/>
</dbReference>
<dbReference type="GO" id="GO:0016020">
    <property type="term" value="C:membrane"/>
    <property type="evidence" value="ECO:0007669"/>
    <property type="project" value="UniProtKB-SubCell"/>
</dbReference>
<dbReference type="CDD" id="cd00110">
    <property type="entry name" value="LamG"/>
    <property type="match status" value="1"/>
</dbReference>
<dbReference type="Gene3D" id="2.60.120.200">
    <property type="match status" value="1"/>
</dbReference>
<dbReference type="SUPFAM" id="SSF49899">
    <property type="entry name" value="Concanavalin A-like lectins/glucanases"/>
    <property type="match status" value="1"/>
</dbReference>